<dbReference type="NCBIfam" id="NF042915">
    <property type="entry name" value="MAB_1171c_fam"/>
    <property type="match status" value="1"/>
</dbReference>
<keyword evidence="2" id="KW-0812">Transmembrane</keyword>
<accession>A0ABS2U411</accession>
<evidence type="ECO:0000256" key="2">
    <source>
        <dbReference type="SAM" id="Phobius"/>
    </source>
</evidence>
<dbReference type="Pfam" id="PF20182">
    <property type="entry name" value="DUF6545"/>
    <property type="match status" value="1"/>
</dbReference>
<reference evidence="4 5" key="1">
    <citation type="submission" date="2021-01" db="EMBL/GenBank/DDBJ databases">
        <title>Streptomyces acididurans sp. nov., isolated from a peat swamp forest soil.</title>
        <authorList>
            <person name="Chantavorakit T."/>
            <person name="Duangmal K."/>
        </authorList>
    </citation>
    <scope>NUCLEOTIDE SEQUENCE [LARGE SCALE GENOMIC DNA]</scope>
    <source>
        <strain evidence="4 5">KK5PA1</strain>
    </source>
</reference>
<dbReference type="InterPro" id="IPR050039">
    <property type="entry name" value="MAB_1171c-like"/>
</dbReference>
<feature type="transmembrane region" description="Helical" evidence="2">
    <location>
        <begin position="104"/>
        <end position="121"/>
    </location>
</feature>
<dbReference type="EMBL" id="JADKYB010000021">
    <property type="protein sequence ID" value="MBM9508883.1"/>
    <property type="molecule type" value="Genomic_DNA"/>
</dbReference>
<dbReference type="Proteomes" id="UP000749040">
    <property type="component" value="Unassembled WGS sequence"/>
</dbReference>
<evidence type="ECO:0000313" key="5">
    <source>
        <dbReference type="Proteomes" id="UP000749040"/>
    </source>
</evidence>
<feature type="compositionally biased region" description="Basic and acidic residues" evidence="1">
    <location>
        <begin position="326"/>
        <end position="344"/>
    </location>
</feature>
<evidence type="ECO:0000313" key="4">
    <source>
        <dbReference type="EMBL" id="MBM9508883.1"/>
    </source>
</evidence>
<gene>
    <name evidence="4" type="ORF">ITX44_30905</name>
</gene>
<dbReference type="RefSeq" id="WP_205361349.1">
    <property type="nucleotide sequence ID" value="NZ_JADKYB010000021.1"/>
</dbReference>
<evidence type="ECO:0000259" key="3">
    <source>
        <dbReference type="Pfam" id="PF20182"/>
    </source>
</evidence>
<feature type="transmembrane region" description="Helical" evidence="2">
    <location>
        <begin position="141"/>
        <end position="159"/>
    </location>
</feature>
<proteinExistence type="predicted"/>
<feature type="transmembrane region" description="Helical" evidence="2">
    <location>
        <begin position="35"/>
        <end position="58"/>
    </location>
</feature>
<protein>
    <recommendedName>
        <fullName evidence="3">DUF6545 domain-containing protein</fullName>
    </recommendedName>
</protein>
<feature type="region of interest" description="Disordered" evidence="1">
    <location>
        <begin position="373"/>
        <end position="392"/>
    </location>
</feature>
<keyword evidence="2" id="KW-0472">Membrane</keyword>
<feature type="region of interest" description="Disordered" evidence="1">
    <location>
        <begin position="419"/>
        <end position="449"/>
    </location>
</feature>
<name>A0ABS2U411_9ACTN</name>
<feature type="domain" description="DUF6545" evidence="3">
    <location>
        <begin position="257"/>
        <end position="409"/>
    </location>
</feature>
<comment type="caution">
    <text evidence="4">The sequence shown here is derived from an EMBL/GenBank/DDBJ whole genome shotgun (WGS) entry which is preliminary data.</text>
</comment>
<feature type="transmembrane region" description="Helical" evidence="2">
    <location>
        <begin position="215"/>
        <end position="236"/>
    </location>
</feature>
<keyword evidence="2" id="KW-1133">Transmembrane helix</keyword>
<organism evidence="4 5">
    <name type="scientific">Actinacidiphila acididurans</name>
    <dbReference type="NCBI Taxonomy" id="2784346"/>
    <lineage>
        <taxon>Bacteria</taxon>
        <taxon>Bacillati</taxon>
        <taxon>Actinomycetota</taxon>
        <taxon>Actinomycetes</taxon>
        <taxon>Kitasatosporales</taxon>
        <taxon>Streptomycetaceae</taxon>
        <taxon>Actinacidiphila</taxon>
    </lineage>
</organism>
<feature type="region of interest" description="Disordered" evidence="1">
    <location>
        <begin position="323"/>
        <end position="355"/>
    </location>
</feature>
<dbReference type="InterPro" id="IPR046675">
    <property type="entry name" value="DUF6545"/>
</dbReference>
<keyword evidence="5" id="KW-1185">Reference proteome</keyword>
<evidence type="ECO:0000256" key="1">
    <source>
        <dbReference type="SAM" id="MobiDB-lite"/>
    </source>
</evidence>
<sequence>MPDLVTLLAAAVFLAFAFHQTVANGWAGADPGHRSITGFAACMGASLLFSAHVVVGVLHRLGPVDAPLMIFTHELRICAQSLILFLALSLKVPVPPVRSVRRQLRLTLAVAVVAAVILLTADTRAEHGLLVASGGRGWLLAAYNVLFATYGSWCLLVLIRELTHHTRRLEPGPLRTGLRLMVLAAVVGTLWTLWVLTFLPANLTRGLQDPREETGAGILGLVTAVLATAGATATLWGDRWTALRQGPLGMPRRSLVAYRSHRSLEPLWSALHDELPQIALNPSPAHRLPGLRRAEFALYRRVIEIRDGHLALRPYFPRDLSDWPDWSDRPDRPDRSLDGTDGTDRTSGTDGGAGERAILEAAMIAAALENKRVGRPQSDTGPRGHAPQPVPGTVDAEVAWLLQVAAAFTTSPAVAVIRDRARTAGGGPAARRKRRREAATRSPGTAPGR</sequence>
<feature type="transmembrane region" description="Helical" evidence="2">
    <location>
        <begin position="180"/>
        <end position="203"/>
    </location>
</feature>